<protein>
    <submittedName>
        <fullName evidence="7">Sigma-70 family RNA polymerase sigma factor</fullName>
    </submittedName>
</protein>
<dbReference type="Gene3D" id="1.10.1740.10">
    <property type="match status" value="1"/>
</dbReference>
<name>A0ABT3CXJ6_9BACT</name>
<dbReference type="Pfam" id="PF04542">
    <property type="entry name" value="Sigma70_r2"/>
    <property type="match status" value="1"/>
</dbReference>
<organism evidence="7 8">
    <name type="scientific">Reichenbachiella ulvae</name>
    <dbReference type="NCBI Taxonomy" id="2980104"/>
    <lineage>
        <taxon>Bacteria</taxon>
        <taxon>Pseudomonadati</taxon>
        <taxon>Bacteroidota</taxon>
        <taxon>Cytophagia</taxon>
        <taxon>Cytophagales</taxon>
        <taxon>Reichenbachiellaceae</taxon>
        <taxon>Reichenbachiella</taxon>
    </lineage>
</organism>
<evidence type="ECO:0000256" key="1">
    <source>
        <dbReference type="ARBA" id="ARBA00010641"/>
    </source>
</evidence>
<accession>A0ABT3CXJ6</accession>
<evidence type="ECO:0000256" key="3">
    <source>
        <dbReference type="ARBA" id="ARBA00023082"/>
    </source>
</evidence>
<proteinExistence type="inferred from homology"/>
<dbReference type="Gene3D" id="1.10.10.10">
    <property type="entry name" value="Winged helix-like DNA-binding domain superfamily/Winged helix DNA-binding domain"/>
    <property type="match status" value="1"/>
</dbReference>
<keyword evidence="2" id="KW-0805">Transcription regulation</keyword>
<dbReference type="InterPro" id="IPR036388">
    <property type="entry name" value="WH-like_DNA-bd_sf"/>
</dbReference>
<dbReference type="SUPFAM" id="SSF88659">
    <property type="entry name" value="Sigma3 and sigma4 domains of RNA polymerase sigma factors"/>
    <property type="match status" value="1"/>
</dbReference>
<dbReference type="EMBL" id="JAOYOD010000001">
    <property type="protein sequence ID" value="MCV9388420.1"/>
    <property type="molecule type" value="Genomic_DNA"/>
</dbReference>
<dbReference type="InterPro" id="IPR013325">
    <property type="entry name" value="RNA_pol_sigma_r2"/>
</dbReference>
<reference evidence="7 8" key="1">
    <citation type="submission" date="2022-10" db="EMBL/GenBank/DDBJ databases">
        <title>Comparative genomics and taxonomic characterization of three novel marine species of genus Reichenbachiella exhibiting antioxidant and polysaccharide degradation activities.</title>
        <authorList>
            <person name="Muhammad N."/>
            <person name="Lee Y.-J."/>
            <person name="Ko J."/>
            <person name="Kim S.-G."/>
        </authorList>
    </citation>
    <scope>NUCLEOTIDE SEQUENCE [LARGE SCALE GENOMIC DNA]</scope>
    <source>
        <strain evidence="7 8">ABR2-5</strain>
    </source>
</reference>
<comment type="similarity">
    <text evidence="1">Belongs to the sigma-70 factor family. ECF subfamily.</text>
</comment>
<dbReference type="PANTHER" id="PTHR43133">
    <property type="entry name" value="RNA POLYMERASE ECF-TYPE SIGMA FACTO"/>
    <property type="match status" value="1"/>
</dbReference>
<evidence type="ECO:0000313" key="8">
    <source>
        <dbReference type="Proteomes" id="UP001300692"/>
    </source>
</evidence>
<dbReference type="RefSeq" id="WP_264139286.1">
    <property type="nucleotide sequence ID" value="NZ_JAOYOD010000001.1"/>
</dbReference>
<dbReference type="InterPro" id="IPR013249">
    <property type="entry name" value="RNA_pol_sigma70_r4_t2"/>
</dbReference>
<dbReference type="InterPro" id="IPR007627">
    <property type="entry name" value="RNA_pol_sigma70_r2"/>
</dbReference>
<comment type="caution">
    <text evidence="7">The sequence shown here is derived from an EMBL/GenBank/DDBJ whole genome shotgun (WGS) entry which is preliminary data.</text>
</comment>
<dbReference type="InterPro" id="IPR013324">
    <property type="entry name" value="RNA_pol_sigma_r3/r4-like"/>
</dbReference>
<keyword evidence="4" id="KW-0804">Transcription</keyword>
<dbReference type="PANTHER" id="PTHR43133:SF62">
    <property type="entry name" value="RNA POLYMERASE SIGMA FACTOR SIGZ"/>
    <property type="match status" value="1"/>
</dbReference>
<feature type="domain" description="RNA polymerase sigma factor 70 region 4 type 2" evidence="6">
    <location>
        <begin position="128"/>
        <end position="174"/>
    </location>
</feature>
<dbReference type="Pfam" id="PF08281">
    <property type="entry name" value="Sigma70_r4_2"/>
    <property type="match status" value="1"/>
</dbReference>
<evidence type="ECO:0000259" key="6">
    <source>
        <dbReference type="Pfam" id="PF08281"/>
    </source>
</evidence>
<evidence type="ECO:0000256" key="4">
    <source>
        <dbReference type="ARBA" id="ARBA00023163"/>
    </source>
</evidence>
<gene>
    <name evidence="7" type="ORF">N7U62_17180</name>
</gene>
<dbReference type="InterPro" id="IPR039425">
    <property type="entry name" value="RNA_pol_sigma-70-like"/>
</dbReference>
<dbReference type="NCBIfam" id="TIGR02937">
    <property type="entry name" value="sigma70-ECF"/>
    <property type="match status" value="1"/>
</dbReference>
<keyword evidence="3" id="KW-0731">Sigma factor</keyword>
<evidence type="ECO:0000256" key="2">
    <source>
        <dbReference type="ARBA" id="ARBA00023015"/>
    </source>
</evidence>
<evidence type="ECO:0000259" key="5">
    <source>
        <dbReference type="Pfam" id="PF04542"/>
    </source>
</evidence>
<dbReference type="SUPFAM" id="SSF88946">
    <property type="entry name" value="Sigma2 domain of RNA polymerase sigma factors"/>
    <property type="match status" value="1"/>
</dbReference>
<dbReference type="InterPro" id="IPR014284">
    <property type="entry name" value="RNA_pol_sigma-70_dom"/>
</dbReference>
<keyword evidence="8" id="KW-1185">Reference proteome</keyword>
<feature type="domain" description="RNA polymerase sigma-70 region 2" evidence="5">
    <location>
        <begin position="29"/>
        <end position="95"/>
    </location>
</feature>
<sequence>MSKPNKDFIAEEQLIALLKSKDSKGISYLYDKYSAALYGTAYRIVQNQSFAEEVMQDALMNIWNKIDSYDPKKARLFTWMLNIVRNKAIDKVRSAEVRRENKSDSINDVVSILDKAGEYEQNTDAIGLQEIVNTLNEDQKFVLEMIYYKGYTHAELSKEFEIPLGTVKTRLRSAINLLRDRMNVN</sequence>
<dbReference type="Proteomes" id="UP001300692">
    <property type="component" value="Unassembled WGS sequence"/>
</dbReference>
<evidence type="ECO:0000313" key="7">
    <source>
        <dbReference type="EMBL" id="MCV9388420.1"/>
    </source>
</evidence>
<dbReference type="CDD" id="cd06171">
    <property type="entry name" value="Sigma70_r4"/>
    <property type="match status" value="1"/>
</dbReference>